<accession>A0AAV5MIG8</accession>
<dbReference type="PANTHER" id="PTHR33646:SF2">
    <property type="entry name" value="F20H23.8 PROTEIN"/>
    <property type="match status" value="1"/>
</dbReference>
<comment type="caution">
    <text evidence="3">The sequence shown here is derived from an EMBL/GenBank/DDBJ whole genome shotgun (WGS) entry which is preliminary data.</text>
</comment>
<feature type="domain" description="DUF6821" evidence="2">
    <location>
        <begin position="127"/>
        <end position="293"/>
    </location>
</feature>
<dbReference type="AlphaFoldDB" id="A0AAV5MIG8"/>
<dbReference type="InterPro" id="IPR049224">
    <property type="entry name" value="DUF6821"/>
</dbReference>
<keyword evidence="1" id="KW-0472">Membrane</keyword>
<dbReference type="PANTHER" id="PTHR33646">
    <property type="entry name" value="GB|AAF00631.1"/>
    <property type="match status" value="1"/>
</dbReference>
<dbReference type="EMBL" id="BPVZ01000293">
    <property type="protein sequence ID" value="GKV49292.1"/>
    <property type="molecule type" value="Genomic_DNA"/>
</dbReference>
<evidence type="ECO:0000256" key="1">
    <source>
        <dbReference type="SAM" id="Phobius"/>
    </source>
</evidence>
<dbReference type="InterPro" id="IPR045883">
    <property type="entry name" value="At4g13530-like"/>
</dbReference>
<evidence type="ECO:0000313" key="4">
    <source>
        <dbReference type="Proteomes" id="UP001054252"/>
    </source>
</evidence>
<feature type="transmembrane region" description="Helical" evidence="1">
    <location>
        <begin position="209"/>
        <end position="232"/>
    </location>
</feature>
<keyword evidence="4" id="KW-1185">Reference proteome</keyword>
<dbReference type="Pfam" id="PF20705">
    <property type="entry name" value="DUF6821"/>
    <property type="match status" value="1"/>
</dbReference>
<keyword evidence="1" id="KW-1133">Transmembrane helix</keyword>
<organism evidence="3 4">
    <name type="scientific">Rubroshorea leprosula</name>
    <dbReference type="NCBI Taxonomy" id="152421"/>
    <lineage>
        <taxon>Eukaryota</taxon>
        <taxon>Viridiplantae</taxon>
        <taxon>Streptophyta</taxon>
        <taxon>Embryophyta</taxon>
        <taxon>Tracheophyta</taxon>
        <taxon>Spermatophyta</taxon>
        <taxon>Magnoliopsida</taxon>
        <taxon>eudicotyledons</taxon>
        <taxon>Gunneridae</taxon>
        <taxon>Pentapetalae</taxon>
        <taxon>rosids</taxon>
        <taxon>malvids</taxon>
        <taxon>Malvales</taxon>
        <taxon>Dipterocarpaceae</taxon>
        <taxon>Rubroshorea</taxon>
    </lineage>
</organism>
<dbReference type="Proteomes" id="UP001054252">
    <property type="component" value="Unassembled WGS sequence"/>
</dbReference>
<protein>
    <recommendedName>
        <fullName evidence="2">DUF6821 domain-containing protein</fullName>
    </recommendedName>
</protein>
<keyword evidence="1" id="KW-0812">Transmembrane</keyword>
<gene>
    <name evidence="3" type="ORF">SLEP1_g56049</name>
</gene>
<evidence type="ECO:0000313" key="3">
    <source>
        <dbReference type="EMBL" id="GKV49292.1"/>
    </source>
</evidence>
<name>A0AAV5MIG8_9ROSI</name>
<reference evidence="3 4" key="1">
    <citation type="journal article" date="2021" name="Commun. Biol.">
        <title>The genome of Shorea leprosula (Dipterocarpaceae) highlights the ecological relevance of drought in aseasonal tropical rainforests.</title>
        <authorList>
            <person name="Ng K.K.S."/>
            <person name="Kobayashi M.J."/>
            <person name="Fawcett J.A."/>
            <person name="Hatakeyama M."/>
            <person name="Paape T."/>
            <person name="Ng C.H."/>
            <person name="Ang C.C."/>
            <person name="Tnah L.H."/>
            <person name="Lee C.T."/>
            <person name="Nishiyama T."/>
            <person name="Sese J."/>
            <person name="O'Brien M.J."/>
            <person name="Copetti D."/>
            <person name="Mohd Noor M.I."/>
            <person name="Ong R.C."/>
            <person name="Putra M."/>
            <person name="Sireger I.Z."/>
            <person name="Indrioko S."/>
            <person name="Kosugi Y."/>
            <person name="Izuno A."/>
            <person name="Isagi Y."/>
            <person name="Lee S.L."/>
            <person name="Shimizu K.K."/>
        </authorList>
    </citation>
    <scope>NUCLEOTIDE SEQUENCE [LARGE SCALE GENOMIC DNA]</scope>
    <source>
        <strain evidence="3">214</strain>
    </source>
</reference>
<proteinExistence type="predicted"/>
<sequence>MSQEMDIDGWEFLPNDGFLDLDHLHDDGQRKIFVGKRNSDSGSVFNMNYFNIESPKSSGNSRALPNQLVPVPFQLEPRVYKATDDDDMDVPVKGINKLPIDVTLVPPPEIPKKIKDPPDVVGSIETDPDAVSQVFFKKTNINEFVDMKMDSPKSSSRGILPQIDAGAFNFEDKSGEALEKNINSPRKRSESGEEAIWDESSCGFNLWKWSLNGIGAICSFGVAAATVCIIVLGSQQRNRPQQNQKLRFQIYTDDKRIKQVVHHATKLNEAISAVRGVPITRAHIRFGGYYDGL</sequence>
<evidence type="ECO:0000259" key="2">
    <source>
        <dbReference type="Pfam" id="PF20705"/>
    </source>
</evidence>